<dbReference type="Gene3D" id="3.30.565.10">
    <property type="entry name" value="Histidine kinase-like ATPase, C-terminal domain"/>
    <property type="match status" value="1"/>
</dbReference>
<name>A0A7K1Y6V0_9SPHI</name>
<accession>A0A7K1Y6V0</accession>
<dbReference type="InterPro" id="IPR003594">
    <property type="entry name" value="HATPase_dom"/>
</dbReference>
<dbReference type="GO" id="GO:0005524">
    <property type="term" value="F:ATP binding"/>
    <property type="evidence" value="ECO:0007669"/>
    <property type="project" value="UniProtKB-KW"/>
</dbReference>
<proteinExistence type="predicted"/>
<comment type="caution">
    <text evidence="3">The sequence shown here is derived from an EMBL/GenBank/DDBJ whole genome shotgun (WGS) entry which is preliminary data.</text>
</comment>
<sequence length="144" mass="16281">MIDNRADSNVKTVLYTLQLPSTLESLTSVENFVDKIKDEYDVQEDTYANILTCLSEATINAILHGNKEDKSKKVFINLEVVENRKLIFTISDEGEGFDYSLLPDPTAPENLENLSGRGVFIIKHLADQCIFNTQGNEIELHFKI</sequence>
<dbReference type="PANTHER" id="PTHR35526:SF3">
    <property type="entry name" value="ANTI-SIGMA-F FACTOR RSBW"/>
    <property type="match status" value="1"/>
</dbReference>
<dbReference type="AlphaFoldDB" id="A0A7K1Y6V0"/>
<evidence type="ECO:0000313" key="4">
    <source>
        <dbReference type="Proteomes" id="UP000466586"/>
    </source>
</evidence>
<gene>
    <name evidence="3" type="ORF">GS399_02265</name>
</gene>
<keyword evidence="1" id="KW-0723">Serine/threonine-protein kinase</keyword>
<dbReference type="EMBL" id="WVHT01000001">
    <property type="protein sequence ID" value="MXV49778.1"/>
    <property type="molecule type" value="Genomic_DNA"/>
</dbReference>
<dbReference type="InterPro" id="IPR036890">
    <property type="entry name" value="HATPase_C_sf"/>
</dbReference>
<dbReference type="Pfam" id="PF13581">
    <property type="entry name" value="HATPase_c_2"/>
    <property type="match status" value="1"/>
</dbReference>
<dbReference type="SUPFAM" id="SSF55874">
    <property type="entry name" value="ATPase domain of HSP90 chaperone/DNA topoisomerase II/histidine kinase"/>
    <property type="match status" value="1"/>
</dbReference>
<keyword evidence="4" id="KW-1185">Reference proteome</keyword>
<dbReference type="Proteomes" id="UP000466586">
    <property type="component" value="Unassembled WGS sequence"/>
</dbReference>
<dbReference type="GO" id="GO:0004674">
    <property type="term" value="F:protein serine/threonine kinase activity"/>
    <property type="evidence" value="ECO:0007669"/>
    <property type="project" value="UniProtKB-KW"/>
</dbReference>
<dbReference type="RefSeq" id="WP_160842945.1">
    <property type="nucleotide sequence ID" value="NZ_WVHT01000001.1"/>
</dbReference>
<feature type="domain" description="Histidine kinase/HSP90-like ATPase" evidence="2">
    <location>
        <begin position="19"/>
        <end position="140"/>
    </location>
</feature>
<reference evidence="3 4" key="1">
    <citation type="submission" date="2019-11" db="EMBL/GenBank/DDBJ databases">
        <title>Pedobacter sp. HMF7647 Genome sequencing and assembly.</title>
        <authorList>
            <person name="Kang H."/>
            <person name="Kim H."/>
            <person name="Joh K."/>
        </authorList>
    </citation>
    <scope>NUCLEOTIDE SEQUENCE [LARGE SCALE GENOMIC DNA]</scope>
    <source>
        <strain evidence="3 4">HMF7647</strain>
    </source>
</reference>
<evidence type="ECO:0000256" key="1">
    <source>
        <dbReference type="ARBA" id="ARBA00022527"/>
    </source>
</evidence>
<protein>
    <submittedName>
        <fullName evidence="3">ATP-binding protein</fullName>
    </submittedName>
</protein>
<dbReference type="PANTHER" id="PTHR35526">
    <property type="entry name" value="ANTI-SIGMA-F FACTOR RSBW-RELATED"/>
    <property type="match status" value="1"/>
</dbReference>
<dbReference type="InterPro" id="IPR050267">
    <property type="entry name" value="Anti-sigma-factor_SerPK"/>
</dbReference>
<keyword evidence="3" id="KW-0067">ATP-binding</keyword>
<organism evidence="3 4">
    <name type="scientific">Hufsiella arboris</name>
    <dbReference type="NCBI Taxonomy" id="2695275"/>
    <lineage>
        <taxon>Bacteria</taxon>
        <taxon>Pseudomonadati</taxon>
        <taxon>Bacteroidota</taxon>
        <taxon>Sphingobacteriia</taxon>
        <taxon>Sphingobacteriales</taxon>
        <taxon>Sphingobacteriaceae</taxon>
        <taxon>Hufsiella</taxon>
    </lineage>
</organism>
<keyword evidence="1" id="KW-0808">Transferase</keyword>
<keyword evidence="3" id="KW-0547">Nucleotide-binding</keyword>
<evidence type="ECO:0000259" key="2">
    <source>
        <dbReference type="Pfam" id="PF13581"/>
    </source>
</evidence>
<dbReference type="CDD" id="cd16936">
    <property type="entry name" value="HATPase_RsbW-like"/>
    <property type="match status" value="1"/>
</dbReference>
<evidence type="ECO:0000313" key="3">
    <source>
        <dbReference type="EMBL" id="MXV49778.1"/>
    </source>
</evidence>
<keyword evidence="1" id="KW-0418">Kinase</keyword>